<evidence type="ECO:0000259" key="1">
    <source>
        <dbReference type="PROSITE" id="PS50943"/>
    </source>
</evidence>
<keyword evidence="3" id="KW-1185">Reference proteome</keyword>
<comment type="caution">
    <text evidence="2">The sequence shown here is derived from an EMBL/GenBank/DDBJ whole genome shotgun (WGS) entry which is preliminary data.</text>
</comment>
<sequence>MDKVKTSPYNPFDYLENDEEINEYLSAAFNDEDPHVFLIALGYLAKKRGMSEIARLTGVNRESLYKSLSGKGNPGFATIAKIAKALGLSLHWETKVTQLPTAS</sequence>
<dbReference type="PANTHER" id="PTHR40275:SF1">
    <property type="entry name" value="SSL7038 PROTEIN"/>
    <property type="match status" value="1"/>
</dbReference>
<dbReference type="PROSITE" id="PS50943">
    <property type="entry name" value="HTH_CROC1"/>
    <property type="match status" value="1"/>
</dbReference>
<dbReference type="InterPro" id="IPR001387">
    <property type="entry name" value="Cro/C1-type_HTH"/>
</dbReference>
<evidence type="ECO:0000313" key="2">
    <source>
        <dbReference type="EMBL" id="MBB5347702.1"/>
    </source>
</evidence>
<feature type="domain" description="HTH cro/C1-type" evidence="1">
    <location>
        <begin position="46"/>
        <end position="93"/>
    </location>
</feature>
<dbReference type="Pfam" id="PF21716">
    <property type="entry name" value="dnstrm_HI1420"/>
    <property type="match status" value="1"/>
</dbReference>
<dbReference type="NCBIfam" id="TIGR02684">
    <property type="entry name" value="dnstrm_HI1420"/>
    <property type="match status" value="1"/>
</dbReference>
<dbReference type="InterPro" id="IPR010982">
    <property type="entry name" value="Lambda_DNA-bd_dom_sf"/>
</dbReference>
<evidence type="ECO:0000313" key="3">
    <source>
        <dbReference type="Proteomes" id="UP000539642"/>
    </source>
</evidence>
<reference evidence="2 3" key="1">
    <citation type="submission" date="2020-08" db="EMBL/GenBank/DDBJ databases">
        <title>Genomic Encyclopedia of Type Strains, Phase IV (KMG-IV): sequencing the most valuable type-strain genomes for metagenomic binning, comparative biology and taxonomic classification.</title>
        <authorList>
            <person name="Goeker M."/>
        </authorList>
    </citation>
    <scope>NUCLEOTIDE SEQUENCE [LARGE SCALE GENOMIC DNA]</scope>
    <source>
        <strain evidence="2 3">DSM 28570</strain>
    </source>
</reference>
<accession>A0A840UPK3</accession>
<dbReference type="SUPFAM" id="SSF47413">
    <property type="entry name" value="lambda repressor-like DNA-binding domains"/>
    <property type="match status" value="1"/>
</dbReference>
<protein>
    <submittedName>
        <fullName evidence="2">Putative addiction module antidote protein</fullName>
    </submittedName>
</protein>
<proteinExistence type="predicted"/>
<dbReference type="SMART" id="SM00530">
    <property type="entry name" value="HTH_XRE"/>
    <property type="match status" value="1"/>
</dbReference>
<dbReference type="EMBL" id="JACHEO010000006">
    <property type="protein sequence ID" value="MBB5347702.1"/>
    <property type="molecule type" value="Genomic_DNA"/>
</dbReference>
<organism evidence="2 3">
    <name type="scientific">Desulfoprunum benzoelyticum</name>
    <dbReference type="NCBI Taxonomy" id="1506996"/>
    <lineage>
        <taxon>Bacteria</taxon>
        <taxon>Pseudomonadati</taxon>
        <taxon>Thermodesulfobacteriota</taxon>
        <taxon>Desulfobulbia</taxon>
        <taxon>Desulfobulbales</taxon>
        <taxon>Desulfobulbaceae</taxon>
        <taxon>Desulfoprunum</taxon>
    </lineage>
</organism>
<dbReference type="GO" id="GO:0003677">
    <property type="term" value="F:DNA binding"/>
    <property type="evidence" value="ECO:0007669"/>
    <property type="project" value="InterPro"/>
</dbReference>
<dbReference type="AlphaFoldDB" id="A0A840UPK3"/>
<dbReference type="PANTHER" id="PTHR40275">
    <property type="entry name" value="SSL7038 PROTEIN"/>
    <property type="match status" value="1"/>
</dbReference>
<dbReference type="Gene3D" id="1.10.260.40">
    <property type="entry name" value="lambda repressor-like DNA-binding domains"/>
    <property type="match status" value="1"/>
</dbReference>
<dbReference type="InterPro" id="IPR014057">
    <property type="entry name" value="HI1420"/>
</dbReference>
<dbReference type="RefSeq" id="WP_183349703.1">
    <property type="nucleotide sequence ID" value="NZ_JACHEO010000006.1"/>
</dbReference>
<dbReference type="CDD" id="cd00093">
    <property type="entry name" value="HTH_XRE"/>
    <property type="match status" value="1"/>
</dbReference>
<dbReference type="Proteomes" id="UP000539642">
    <property type="component" value="Unassembled WGS sequence"/>
</dbReference>
<gene>
    <name evidence="2" type="ORF">HNQ81_001426</name>
</gene>
<name>A0A840UPK3_9BACT</name>